<comment type="caution">
    <text evidence="1">The sequence shown here is derived from an EMBL/GenBank/DDBJ whole genome shotgun (WGS) entry which is preliminary data.</text>
</comment>
<proteinExistence type="predicted"/>
<evidence type="ECO:0000313" key="1">
    <source>
        <dbReference type="EMBL" id="RDY14794.1"/>
    </source>
</evidence>
<keyword evidence="2" id="KW-1185">Reference proteome</keyword>
<gene>
    <name evidence="1" type="ORF">CR513_00072</name>
</gene>
<evidence type="ECO:0000313" key="2">
    <source>
        <dbReference type="Proteomes" id="UP000257109"/>
    </source>
</evidence>
<protein>
    <submittedName>
        <fullName evidence="1">Uncharacterized protein</fullName>
    </submittedName>
</protein>
<dbReference type="AlphaFoldDB" id="A0A371III0"/>
<dbReference type="Proteomes" id="UP000257109">
    <property type="component" value="Unassembled WGS sequence"/>
</dbReference>
<sequence>MLYGCLYSDVIMDVLTNLFPQCIVLIMDLKFEKKTLSVVKCRLGLGDAKADSLLAIRSQLTGNRYGFSQKNQKHITTYHSYWELYFESTLDSYDDRRTFVHYHTEDLHNRYLISWKRCVTAKLRVELKRGHYKEIQNCKPTVFINIPNRIQGEKSESPDSPPSTTIANGRTVVMHQWWPNVEVSVQQSASAIPSDHL</sequence>
<reference evidence="1" key="1">
    <citation type="submission" date="2018-05" db="EMBL/GenBank/DDBJ databases">
        <title>Draft genome of Mucuna pruriens seed.</title>
        <authorList>
            <person name="Nnadi N.E."/>
            <person name="Vos R."/>
            <person name="Hasami M.H."/>
            <person name="Devisetty U.K."/>
            <person name="Aguiy J.C."/>
        </authorList>
    </citation>
    <scope>NUCLEOTIDE SEQUENCE [LARGE SCALE GENOMIC DNA]</scope>
    <source>
        <strain evidence="1">JCA_2017</strain>
    </source>
</reference>
<organism evidence="1 2">
    <name type="scientific">Mucuna pruriens</name>
    <name type="common">Velvet bean</name>
    <name type="synonym">Dolichos pruriens</name>
    <dbReference type="NCBI Taxonomy" id="157652"/>
    <lineage>
        <taxon>Eukaryota</taxon>
        <taxon>Viridiplantae</taxon>
        <taxon>Streptophyta</taxon>
        <taxon>Embryophyta</taxon>
        <taxon>Tracheophyta</taxon>
        <taxon>Spermatophyta</taxon>
        <taxon>Magnoliopsida</taxon>
        <taxon>eudicotyledons</taxon>
        <taxon>Gunneridae</taxon>
        <taxon>Pentapetalae</taxon>
        <taxon>rosids</taxon>
        <taxon>fabids</taxon>
        <taxon>Fabales</taxon>
        <taxon>Fabaceae</taxon>
        <taxon>Papilionoideae</taxon>
        <taxon>50 kb inversion clade</taxon>
        <taxon>NPAAA clade</taxon>
        <taxon>indigoferoid/millettioid clade</taxon>
        <taxon>Phaseoleae</taxon>
        <taxon>Mucuna</taxon>
    </lineage>
</organism>
<name>A0A371III0_MUCPR</name>
<accession>A0A371III0</accession>
<feature type="non-terminal residue" evidence="1">
    <location>
        <position position="1"/>
    </location>
</feature>
<dbReference type="EMBL" id="QJKJ01000013">
    <property type="protein sequence ID" value="RDY14794.1"/>
    <property type="molecule type" value="Genomic_DNA"/>
</dbReference>